<evidence type="ECO:0000256" key="6">
    <source>
        <dbReference type="SAM" id="Phobius"/>
    </source>
</evidence>
<feature type="transmembrane region" description="Helical" evidence="6">
    <location>
        <begin position="352"/>
        <end position="370"/>
    </location>
</feature>
<dbReference type="Proteomes" id="UP001150941">
    <property type="component" value="Unassembled WGS sequence"/>
</dbReference>
<dbReference type="PROSITE" id="PS50850">
    <property type="entry name" value="MFS"/>
    <property type="match status" value="1"/>
</dbReference>
<protein>
    <recommendedName>
        <fullName evidence="7">Major facilitator superfamily (MFS) profile domain-containing protein</fullName>
    </recommendedName>
</protein>
<dbReference type="GO" id="GO:0022857">
    <property type="term" value="F:transmembrane transporter activity"/>
    <property type="evidence" value="ECO:0007669"/>
    <property type="project" value="InterPro"/>
</dbReference>
<dbReference type="Gene3D" id="1.20.1250.20">
    <property type="entry name" value="MFS general substrate transporter like domains"/>
    <property type="match status" value="2"/>
</dbReference>
<evidence type="ECO:0000259" key="7">
    <source>
        <dbReference type="PROSITE" id="PS50850"/>
    </source>
</evidence>
<evidence type="ECO:0000313" key="8">
    <source>
        <dbReference type="EMBL" id="KAJ5219947.1"/>
    </source>
</evidence>
<feature type="transmembrane region" description="Helical" evidence="6">
    <location>
        <begin position="240"/>
        <end position="261"/>
    </location>
</feature>
<gene>
    <name evidence="8" type="ORF">N7468_009151</name>
</gene>
<dbReference type="InterPro" id="IPR020846">
    <property type="entry name" value="MFS_dom"/>
</dbReference>
<dbReference type="AlphaFoldDB" id="A0A9W9TEK5"/>
<dbReference type="GO" id="GO:0016020">
    <property type="term" value="C:membrane"/>
    <property type="evidence" value="ECO:0007669"/>
    <property type="project" value="UniProtKB-SubCell"/>
</dbReference>
<feature type="transmembrane region" description="Helical" evidence="6">
    <location>
        <begin position="167"/>
        <end position="186"/>
    </location>
</feature>
<dbReference type="OrthoDB" id="2130629at2759"/>
<reference evidence="8" key="1">
    <citation type="submission" date="2022-11" db="EMBL/GenBank/DDBJ databases">
        <authorList>
            <person name="Petersen C."/>
        </authorList>
    </citation>
    <scope>NUCLEOTIDE SEQUENCE</scope>
    <source>
        <strain evidence="8">IBT 19713</strain>
    </source>
</reference>
<evidence type="ECO:0000256" key="5">
    <source>
        <dbReference type="SAM" id="MobiDB-lite"/>
    </source>
</evidence>
<comment type="subcellular location">
    <subcellularLocation>
        <location evidence="1">Membrane</location>
        <topology evidence="1">Multi-pass membrane protein</topology>
    </subcellularLocation>
</comment>
<keyword evidence="4 6" id="KW-0472">Membrane</keyword>
<dbReference type="EMBL" id="JAPQKS010000007">
    <property type="protein sequence ID" value="KAJ5219947.1"/>
    <property type="molecule type" value="Genomic_DNA"/>
</dbReference>
<keyword evidence="9" id="KW-1185">Reference proteome</keyword>
<organism evidence="8 9">
    <name type="scientific">Penicillium chermesinum</name>
    <dbReference type="NCBI Taxonomy" id="63820"/>
    <lineage>
        <taxon>Eukaryota</taxon>
        <taxon>Fungi</taxon>
        <taxon>Dikarya</taxon>
        <taxon>Ascomycota</taxon>
        <taxon>Pezizomycotina</taxon>
        <taxon>Eurotiomycetes</taxon>
        <taxon>Eurotiomycetidae</taxon>
        <taxon>Eurotiales</taxon>
        <taxon>Aspergillaceae</taxon>
        <taxon>Penicillium</taxon>
    </lineage>
</organism>
<keyword evidence="2 6" id="KW-0812">Transmembrane</keyword>
<evidence type="ECO:0000256" key="2">
    <source>
        <dbReference type="ARBA" id="ARBA00022692"/>
    </source>
</evidence>
<feature type="transmembrane region" description="Helical" evidence="6">
    <location>
        <begin position="109"/>
        <end position="127"/>
    </location>
</feature>
<evidence type="ECO:0000313" key="9">
    <source>
        <dbReference type="Proteomes" id="UP001150941"/>
    </source>
</evidence>
<evidence type="ECO:0000256" key="4">
    <source>
        <dbReference type="ARBA" id="ARBA00023136"/>
    </source>
</evidence>
<dbReference type="Pfam" id="PF07690">
    <property type="entry name" value="MFS_1"/>
    <property type="match status" value="1"/>
</dbReference>
<feature type="transmembrane region" description="Helical" evidence="6">
    <location>
        <begin position="439"/>
        <end position="463"/>
    </location>
</feature>
<feature type="transmembrane region" description="Helical" evidence="6">
    <location>
        <begin position="406"/>
        <end position="427"/>
    </location>
</feature>
<feature type="region of interest" description="Disordered" evidence="5">
    <location>
        <begin position="19"/>
        <end position="41"/>
    </location>
</feature>
<feature type="transmembrane region" description="Helical" evidence="6">
    <location>
        <begin position="273"/>
        <end position="292"/>
    </location>
</feature>
<reference evidence="8" key="2">
    <citation type="journal article" date="2023" name="IMA Fungus">
        <title>Comparative genomic study of the Penicillium genus elucidates a diverse pangenome and 15 lateral gene transfer events.</title>
        <authorList>
            <person name="Petersen C."/>
            <person name="Sorensen T."/>
            <person name="Nielsen M.R."/>
            <person name="Sondergaard T.E."/>
            <person name="Sorensen J.L."/>
            <person name="Fitzpatrick D.A."/>
            <person name="Frisvad J.C."/>
            <person name="Nielsen K.L."/>
        </authorList>
    </citation>
    <scope>NUCLEOTIDE SEQUENCE</scope>
    <source>
        <strain evidence="8">IBT 19713</strain>
    </source>
</reference>
<feature type="transmembrane region" description="Helical" evidence="6">
    <location>
        <begin position="198"/>
        <end position="219"/>
    </location>
</feature>
<name>A0A9W9TEK5_9EURO</name>
<feature type="transmembrane region" description="Helical" evidence="6">
    <location>
        <begin position="377"/>
        <end position="400"/>
    </location>
</feature>
<dbReference type="InterPro" id="IPR011701">
    <property type="entry name" value="MFS"/>
</dbReference>
<accession>A0A9W9TEK5</accession>
<dbReference type="PANTHER" id="PTHR42718:SF27">
    <property type="entry name" value="TRANSPORTER, PUTATIVE-RELATED"/>
    <property type="match status" value="1"/>
</dbReference>
<keyword evidence="3 6" id="KW-1133">Transmembrane helix</keyword>
<dbReference type="GeneID" id="83205750"/>
<evidence type="ECO:0000256" key="1">
    <source>
        <dbReference type="ARBA" id="ARBA00004141"/>
    </source>
</evidence>
<feature type="transmembrane region" description="Helical" evidence="6">
    <location>
        <begin position="60"/>
        <end position="89"/>
    </location>
</feature>
<feature type="transmembrane region" description="Helical" evidence="6">
    <location>
        <begin position="483"/>
        <end position="507"/>
    </location>
</feature>
<dbReference type="SUPFAM" id="SSF103473">
    <property type="entry name" value="MFS general substrate transporter"/>
    <property type="match status" value="1"/>
</dbReference>
<sequence>MATQVLTEFQIFEPSPALANNAASQSPKSDGRSAETRPAARGLRDTEAPVILSKGRTVIVISYLIALTVFNSFCNGVIVVGLPAIASSLHLEEDFGYGRHQYVAGTRRVNLIGAFLGAIFAVAFGLARTGGELIAFRALQGIANAIFVPSSVSIVSQSVEDGRPRNIGFSCLGFSQPIGFSVGLVLGGVFVDTVGWRVPFYIAGAVIFASFFIGVWVLPQDVRVRTRPSVWRRLLSEIDWVGALIASTGLATLSYILAVLSDDINNIHRPSNIALLTISGISVPAFIGWMHYQVKSNRVALIPNYLWRNSTFVSSCIIILLTSAVTNCMELYTSLFFQDVQDQSALEASLRILPSLIVGALAGMTTGIFVNRMPVMWAAFLCSAITAGAPLLMALIHASWPYWYDAFFAQVLAPVSGDVLFTVGLLIRSDVFPAHMQALGGAVFNTCAQVGTAIGLTLTSLIASSVTKGSNYHDKSSAGALGVGYRAVFWTLFAWMIAVCVVSVLGYRRIGGVGMKRD</sequence>
<feature type="transmembrane region" description="Helical" evidence="6">
    <location>
        <begin position="312"/>
        <end position="332"/>
    </location>
</feature>
<dbReference type="PANTHER" id="PTHR42718">
    <property type="entry name" value="MAJOR FACILITATOR SUPERFAMILY MULTIDRUG TRANSPORTER MFSC"/>
    <property type="match status" value="1"/>
</dbReference>
<proteinExistence type="predicted"/>
<feature type="domain" description="Major facilitator superfamily (MFS) profile" evidence="7">
    <location>
        <begin position="1"/>
        <end position="511"/>
    </location>
</feature>
<dbReference type="InterPro" id="IPR036259">
    <property type="entry name" value="MFS_trans_sf"/>
</dbReference>
<evidence type="ECO:0000256" key="3">
    <source>
        <dbReference type="ARBA" id="ARBA00022989"/>
    </source>
</evidence>
<comment type="caution">
    <text evidence="8">The sequence shown here is derived from an EMBL/GenBank/DDBJ whole genome shotgun (WGS) entry which is preliminary data.</text>
</comment>
<dbReference type="RefSeq" id="XP_058326777.1">
    <property type="nucleotide sequence ID" value="XM_058478447.1"/>
</dbReference>